<organism evidence="2">
    <name type="scientific">viral metagenome</name>
    <dbReference type="NCBI Taxonomy" id="1070528"/>
    <lineage>
        <taxon>unclassified sequences</taxon>
        <taxon>metagenomes</taxon>
        <taxon>organismal metagenomes</taxon>
    </lineage>
</organism>
<proteinExistence type="predicted"/>
<reference evidence="2" key="1">
    <citation type="journal article" date="2020" name="Nature">
        <title>Giant virus diversity and host interactions through global metagenomics.</title>
        <authorList>
            <person name="Schulz F."/>
            <person name="Roux S."/>
            <person name="Paez-Espino D."/>
            <person name="Jungbluth S."/>
            <person name="Walsh D.A."/>
            <person name="Denef V.J."/>
            <person name="McMahon K.D."/>
            <person name="Konstantinidis K.T."/>
            <person name="Eloe-Fadrosh E.A."/>
            <person name="Kyrpides N.C."/>
            <person name="Woyke T."/>
        </authorList>
    </citation>
    <scope>NUCLEOTIDE SEQUENCE</scope>
    <source>
        <strain evidence="2">GVMAG-M-3300023179-138</strain>
    </source>
</reference>
<evidence type="ECO:0000313" key="2">
    <source>
        <dbReference type="EMBL" id="QHT24388.1"/>
    </source>
</evidence>
<feature type="transmembrane region" description="Helical" evidence="1">
    <location>
        <begin position="6"/>
        <end position="27"/>
    </location>
</feature>
<sequence length="85" mass="9968">MNSEDALTTFLVGIWIVGILCVAYSILPSAWRHVGYIRYHGDQQRLYERIAYGRREWRYTVDEHNVYPSSDILYIATDIHGDPLH</sequence>
<keyword evidence="1" id="KW-1133">Transmembrane helix</keyword>
<dbReference type="AlphaFoldDB" id="A0A6C0E6J4"/>
<evidence type="ECO:0000256" key="1">
    <source>
        <dbReference type="SAM" id="Phobius"/>
    </source>
</evidence>
<accession>A0A6C0E6J4</accession>
<dbReference type="EMBL" id="MN739744">
    <property type="protein sequence ID" value="QHT24388.1"/>
    <property type="molecule type" value="Genomic_DNA"/>
</dbReference>
<keyword evidence="1" id="KW-0472">Membrane</keyword>
<name>A0A6C0E6J4_9ZZZZ</name>
<protein>
    <submittedName>
        <fullName evidence="2">Uncharacterized protein</fullName>
    </submittedName>
</protein>
<keyword evidence="1" id="KW-0812">Transmembrane</keyword>